<evidence type="ECO:0000313" key="1">
    <source>
        <dbReference type="EMBL" id="KAK9208192.1"/>
    </source>
</evidence>
<name>A0AAP0MD39_9ROSI</name>
<dbReference type="AlphaFoldDB" id="A0AAP0MD39"/>
<protein>
    <submittedName>
        <fullName evidence="1">Uncharacterized protein</fullName>
    </submittedName>
</protein>
<dbReference type="EMBL" id="JBCGBO010000004">
    <property type="protein sequence ID" value="KAK9208192.1"/>
    <property type="molecule type" value="Genomic_DNA"/>
</dbReference>
<accession>A0AAP0MD39</accession>
<comment type="caution">
    <text evidence="1">The sequence shown here is derived from an EMBL/GenBank/DDBJ whole genome shotgun (WGS) entry which is preliminary data.</text>
</comment>
<reference evidence="1 2" key="1">
    <citation type="submission" date="2024-05" db="EMBL/GenBank/DDBJ databases">
        <title>Haplotype-resolved chromosome-level genome assembly of Huyou (Citrus changshanensis).</title>
        <authorList>
            <person name="Miao C."/>
            <person name="Chen W."/>
            <person name="Wu Y."/>
            <person name="Wang L."/>
            <person name="Zhao S."/>
            <person name="Grierson D."/>
            <person name="Xu C."/>
            <person name="Chen K."/>
        </authorList>
    </citation>
    <scope>NUCLEOTIDE SEQUENCE [LARGE SCALE GENOMIC DNA]</scope>
    <source>
        <strain evidence="1">01-14</strain>
        <tissue evidence="1">Leaf</tissue>
    </source>
</reference>
<proteinExistence type="predicted"/>
<dbReference type="Proteomes" id="UP001428341">
    <property type="component" value="Unassembled WGS sequence"/>
</dbReference>
<organism evidence="1 2">
    <name type="scientific">Citrus x changshan-huyou</name>
    <dbReference type="NCBI Taxonomy" id="2935761"/>
    <lineage>
        <taxon>Eukaryota</taxon>
        <taxon>Viridiplantae</taxon>
        <taxon>Streptophyta</taxon>
        <taxon>Embryophyta</taxon>
        <taxon>Tracheophyta</taxon>
        <taxon>Spermatophyta</taxon>
        <taxon>Magnoliopsida</taxon>
        <taxon>eudicotyledons</taxon>
        <taxon>Gunneridae</taxon>
        <taxon>Pentapetalae</taxon>
        <taxon>rosids</taxon>
        <taxon>malvids</taxon>
        <taxon>Sapindales</taxon>
        <taxon>Rutaceae</taxon>
        <taxon>Aurantioideae</taxon>
        <taxon>Citrus</taxon>
    </lineage>
</organism>
<keyword evidence="2" id="KW-1185">Reference proteome</keyword>
<evidence type="ECO:0000313" key="2">
    <source>
        <dbReference type="Proteomes" id="UP001428341"/>
    </source>
</evidence>
<gene>
    <name evidence="1" type="ORF">WN944_000546</name>
</gene>
<sequence>MDGPDATDLPTKVDVHQASQPYVSIDERKIHAVRAVNCGSMKCRGMRG</sequence>